<sequence length="189" mass="20361">MTASAITLAPSDVADLERSPPTAPSGLAGLVQPHALRLGVIRPTLTYLGVESDDAERLLLGTLLCLGGLPQARQPRQGLGPYAISEALHTRLWDEHLAHHPDKASLLRGLASQRCFLRDPHAELGFNLAYATAMAWLVYETQGVRLGTGASIGTLARIWQLAYPHRSGRASDFVKAWMQAHPMGDVISA</sequence>
<organism evidence="1 2">
    <name type="scientific">Halopseudomonas xinjiangensis</name>
    <dbReference type="NCBI Taxonomy" id="487184"/>
    <lineage>
        <taxon>Bacteria</taxon>
        <taxon>Pseudomonadati</taxon>
        <taxon>Pseudomonadota</taxon>
        <taxon>Gammaproteobacteria</taxon>
        <taxon>Pseudomonadales</taxon>
        <taxon>Pseudomonadaceae</taxon>
        <taxon>Halopseudomonas</taxon>
    </lineage>
</organism>
<keyword evidence="2" id="KW-1185">Reference proteome</keyword>
<evidence type="ECO:0000313" key="2">
    <source>
        <dbReference type="Proteomes" id="UP000243207"/>
    </source>
</evidence>
<accession>A0A1H1THJ8</accession>
<name>A0A1H1THJ8_9GAMM</name>
<proteinExistence type="predicted"/>
<dbReference type="AlphaFoldDB" id="A0A1H1THJ8"/>
<protein>
    <submittedName>
        <fullName evidence="1">Uncharacterized protein</fullName>
    </submittedName>
</protein>
<gene>
    <name evidence="1" type="ORF">SAMN05216421_1813</name>
</gene>
<dbReference type="STRING" id="487184.SAMN05216421_1813"/>
<dbReference type="Proteomes" id="UP000243207">
    <property type="component" value="Chromosome I"/>
</dbReference>
<dbReference type="EMBL" id="LT629736">
    <property type="protein sequence ID" value="SDS59712.1"/>
    <property type="molecule type" value="Genomic_DNA"/>
</dbReference>
<evidence type="ECO:0000313" key="1">
    <source>
        <dbReference type="EMBL" id="SDS59712.1"/>
    </source>
</evidence>
<reference evidence="2" key="1">
    <citation type="submission" date="2016-10" db="EMBL/GenBank/DDBJ databases">
        <authorList>
            <person name="Varghese N."/>
            <person name="Submissions S."/>
        </authorList>
    </citation>
    <scope>NUCLEOTIDE SEQUENCE [LARGE SCALE GENOMIC DNA]</scope>
    <source>
        <strain evidence="2">NRRL B-51270</strain>
    </source>
</reference>
<dbReference type="RefSeq" id="WP_231701452.1">
    <property type="nucleotide sequence ID" value="NZ_LT629736.1"/>
</dbReference>